<reference evidence="1 2" key="1">
    <citation type="submission" date="2018-05" db="EMBL/GenBank/DDBJ databases">
        <title>Evolution of small genomes with special reference to Mycobacterium leprae.</title>
        <authorList>
            <person name="Mohanty P.S."/>
            <person name="Bansal A.K."/>
            <person name="Gupta U.D."/>
            <person name="Naaz F."/>
            <person name="Dwivedi V.D."/>
            <person name="Singh H."/>
            <person name="Gupta G."/>
            <person name="Sharma S."/>
            <person name="Arora M."/>
        </authorList>
    </citation>
    <scope>NUCLEOTIDE SEQUENCE [LARGE SCALE GENOMIC DNA]</scope>
    <source>
        <strain evidence="1 2">MRHRU-235-G</strain>
    </source>
</reference>
<dbReference type="EMBL" id="CP029543">
    <property type="protein sequence ID" value="AWV48857.1"/>
    <property type="molecule type" value="Genomic_DNA"/>
</dbReference>
<gene>
    <name evidence="1" type="ORF">DIJ64_14625</name>
</gene>
<dbReference type="Proteomes" id="UP000249682">
    <property type="component" value="Chromosome"/>
</dbReference>
<name>A0AAD2PT15_MYCLR</name>
<evidence type="ECO:0000313" key="2">
    <source>
        <dbReference type="Proteomes" id="UP000249682"/>
    </source>
</evidence>
<organism evidence="1 2">
    <name type="scientific">Mycobacterium leprae</name>
    <dbReference type="NCBI Taxonomy" id="1769"/>
    <lineage>
        <taxon>Bacteria</taxon>
        <taxon>Bacillati</taxon>
        <taxon>Actinomycetota</taxon>
        <taxon>Actinomycetes</taxon>
        <taxon>Mycobacteriales</taxon>
        <taxon>Mycobacteriaceae</taxon>
        <taxon>Mycobacterium</taxon>
    </lineage>
</organism>
<dbReference type="AlphaFoldDB" id="A0AAD2PT15"/>
<sequence>MAQWEIFLRNYDELPLEMVTDEERDYMYAEYAKEPRMKANVGSWRSLAPLLDSDRNQIELFTALLALLLLPG</sequence>
<protein>
    <submittedName>
        <fullName evidence="1">Uncharacterized protein</fullName>
    </submittedName>
</protein>
<dbReference type="Gene3D" id="3.20.20.80">
    <property type="entry name" value="Glycosidases"/>
    <property type="match status" value="1"/>
</dbReference>
<accession>A0AAD2PT15</accession>
<evidence type="ECO:0000313" key="1">
    <source>
        <dbReference type="EMBL" id="AWV48857.1"/>
    </source>
</evidence>
<proteinExistence type="predicted"/>